<name>A0ABT4V338_9PSEU</name>
<dbReference type="SUPFAM" id="SSF51182">
    <property type="entry name" value="RmlC-like cupins"/>
    <property type="match status" value="1"/>
</dbReference>
<dbReference type="CDD" id="cd02209">
    <property type="entry name" value="cupin_XRE_C"/>
    <property type="match status" value="1"/>
</dbReference>
<dbReference type="CDD" id="cd00093">
    <property type="entry name" value="HTH_XRE"/>
    <property type="match status" value="1"/>
</dbReference>
<dbReference type="PANTHER" id="PTHR46797:SF1">
    <property type="entry name" value="METHYLPHOSPHONATE SYNTHASE"/>
    <property type="match status" value="1"/>
</dbReference>
<dbReference type="Proteomes" id="UP001210380">
    <property type="component" value="Unassembled WGS sequence"/>
</dbReference>
<dbReference type="InterPro" id="IPR050807">
    <property type="entry name" value="TransReg_Diox_bact_type"/>
</dbReference>
<dbReference type="InterPro" id="IPR001387">
    <property type="entry name" value="Cro/C1-type_HTH"/>
</dbReference>
<accession>A0ABT4V338</accession>
<protein>
    <submittedName>
        <fullName evidence="3">XRE family transcriptional regulator</fullName>
    </submittedName>
</protein>
<dbReference type="PROSITE" id="PS50943">
    <property type="entry name" value="HTH_CROC1"/>
    <property type="match status" value="1"/>
</dbReference>
<dbReference type="InterPro" id="IPR011051">
    <property type="entry name" value="RmlC_Cupin_sf"/>
</dbReference>
<dbReference type="SMART" id="SM00530">
    <property type="entry name" value="HTH_XRE"/>
    <property type="match status" value="1"/>
</dbReference>
<keyword evidence="1" id="KW-0238">DNA-binding</keyword>
<dbReference type="Gene3D" id="2.60.120.10">
    <property type="entry name" value="Jelly Rolls"/>
    <property type="match status" value="1"/>
</dbReference>
<gene>
    <name evidence="3" type="ORF">OU415_23225</name>
</gene>
<evidence type="ECO:0000313" key="3">
    <source>
        <dbReference type="EMBL" id="MDA3628363.1"/>
    </source>
</evidence>
<proteinExistence type="predicted"/>
<sequence length="189" mass="20553">MGKSASDGDWGNSVGARVRELRRGRGLTLKQVGERAELSHAFLSQFERGLTTASVNTLQRIAVALGTTVSALLATRTEQEIGVLRAGEGVAVPRADVPDGTTVRSLSRADWPVQPIEYTGGPVEFGDYFEHVGHEMLYVVSGRIELDFAGGRREELGPADVVTYPGSTPHRWRILGDEQVRVLVIVTDR</sequence>
<keyword evidence="4" id="KW-1185">Reference proteome</keyword>
<dbReference type="InterPro" id="IPR013096">
    <property type="entry name" value="Cupin_2"/>
</dbReference>
<dbReference type="Gene3D" id="1.10.260.40">
    <property type="entry name" value="lambda repressor-like DNA-binding domains"/>
    <property type="match status" value="1"/>
</dbReference>
<dbReference type="EMBL" id="JAQGLA010000043">
    <property type="protein sequence ID" value="MDA3628363.1"/>
    <property type="molecule type" value="Genomic_DNA"/>
</dbReference>
<dbReference type="Pfam" id="PF07883">
    <property type="entry name" value="Cupin_2"/>
    <property type="match status" value="1"/>
</dbReference>
<evidence type="ECO:0000256" key="1">
    <source>
        <dbReference type="ARBA" id="ARBA00023125"/>
    </source>
</evidence>
<dbReference type="PANTHER" id="PTHR46797">
    <property type="entry name" value="HTH-TYPE TRANSCRIPTIONAL REGULATOR"/>
    <property type="match status" value="1"/>
</dbReference>
<organism evidence="3 4">
    <name type="scientific">Saccharopolyspora oryzae</name>
    <dbReference type="NCBI Taxonomy" id="2997343"/>
    <lineage>
        <taxon>Bacteria</taxon>
        <taxon>Bacillati</taxon>
        <taxon>Actinomycetota</taxon>
        <taxon>Actinomycetes</taxon>
        <taxon>Pseudonocardiales</taxon>
        <taxon>Pseudonocardiaceae</taxon>
        <taxon>Saccharopolyspora</taxon>
    </lineage>
</organism>
<comment type="caution">
    <text evidence="3">The sequence shown here is derived from an EMBL/GenBank/DDBJ whole genome shotgun (WGS) entry which is preliminary data.</text>
</comment>
<dbReference type="RefSeq" id="WP_270951203.1">
    <property type="nucleotide sequence ID" value="NZ_JAQGLA010000043.1"/>
</dbReference>
<reference evidence="3 4" key="1">
    <citation type="submission" date="2022-11" db="EMBL/GenBank/DDBJ databases">
        <title>Draft genome sequence of Saccharopolyspora sp. WRP15-2 isolated from rhizosphere soils of wild rice in Thailand.</title>
        <authorList>
            <person name="Duangmal K."/>
            <person name="Kammanee S."/>
            <person name="Muangham S."/>
        </authorList>
    </citation>
    <scope>NUCLEOTIDE SEQUENCE [LARGE SCALE GENOMIC DNA]</scope>
    <source>
        <strain evidence="3 4">WRP15-2</strain>
    </source>
</reference>
<feature type="domain" description="HTH cro/C1-type" evidence="2">
    <location>
        <begin position="18"/>
        <end position="72"/>
    </location>
</feature>
<evidence type="ECO:0000259" key="2">
    <source>
        <dbReference type="PROSITE" id="PS50943"/>
    </source>
</evidence>
<dbReference type="SUPFAM" id="SSF47413">
    <property type="entry name" value="lambda repressor-like DNA-binding domains"/>
    <property type="match status" value="1"/>
</dbReference>
<dbReference type="Pfam" id="PF13560">
    <property type="entry name" value="HTH_31"/>
    <property type="match status" value="1"/>
</dbReference>
<evidence type="ECO:0000313" key="4">
    <source>
        <dbReference type="Proteomes" id="UP001210380"/>
    </source>
</evidence>
<dbReference type="InterPro" id="IPR010982">
    <property type="entry name" value="Lambda_DNA-bd_dom_sf"/>
</dbReference>
<dbReference type="InterPro" id="IPR014710">
    <property type="entry name" value="RmlC-like_jellyroll"/>
</dbReference>